<dbReference type="Pfam" id="PF00170">
    <property type="entry name" value="bZIP_1"/>
    <property type="match status" value="1"/>
</dbReference>
<accession>A0A0D6ERZ4</accession>
<dbReference type="Gene3D" id="1.20.5.170">
    <property type="match status" value="1"/>
</dbReference>
<sequence length="440" mass="47247">MVNAGADGSTAASDGLRSVSPALAKDDEGGSGKGKQPRKRGRKRINEDLTNIKGNDTLDSDVKRKLQNRAAQRAFRERKEKHVSDLEDKVAAQESELAQCRELIEQLRAENEALRRGDSVPSVLSGESPFAQRTLPSSDRTGSPPDVKPSLDSPAPVSSSPSFANILAGPSPQAACGAAPPPPNVLPPPAPAAFPSPPEQQLQPSTSAPPFAIEQQSSAPVLDIDMTGLDDLSFDFDAPFDFSDSISLPPIFSSLMDDLVLPPSVPPSTVPSAVVYSDDVCPGEDDEPPPLPNGRIPCDKPECDFTAVSCALPIPWRPPQATGNDKDLWVAQKCWAKLLSHPLFVQCDSVRLFSTCSSALRSLLSLASAPAASFDSTLTSFRPSGIPLAQRPQDDLCQELRDKTRCSDDGRLVCHKNDVCDIFRSIPARVKLRQQQLSMR</sequence>
<feature type="domain" description="BZIP" evidence="4">
    <location>
        <begin position="63"/>
        <end position="115"/>
    </location>
</feature>
<evidence type="ECO:0000256" key="1">
    <source>
        <dbReference type="ARBA" id="ARBA00004123"/>
    </source>
</evidence>
<feature type="compositionally biased region" description="Basic and acidic residues" evidence="3">
    <location>
        <begin position="74"/>
        <end position="87"/>
    </location>
</feature>
<proteinExistence type="predicted"/>
<dbReference type="PANTHER" id="PTHR40621">
    <property type="entry name" value="TRANSCRIPTION FACTOR KAPC-RELATED"/>
    <property type="match status" value="1"/>
</dbReference>
<feature type="compositionally biased region" description="Pro residues" evidence="3">
    <location>
        <begin position="179"/>
        <end position="198"/>
    </location>
</feature>
<dbReference type="EMBL" id="CENE01000029">
    <property type="protein sequence ID" value="CEQ42566.1"/>
    <property type="molecule type" value="Genomic_DNA"/>
</dbReference>
<feature type="region of interest" description="Disordered" evidence="3">
    <location>
        <begin position="113"/>
        <end position="217"/>
    </location>
</feature>
<dbReference type="OrthoDB" id="2593073at2759"/>
<dbReference type="PROSITE" id="PS50217">
    <property type="entry name" value="BZIP"/>
    <property type="match status" value="1"/>
</dbReference>
<dbReference type="GO" id="GO:0001228">
    <property type="term" value="F:DNA-binding transcription activator activity, RNA polymerase II-specific"/>
    <property type="evidence" value="ECO:0007669"/>
    <property type="project" value="TreeGrafter"/>
</dbReference>
<dbReference type="Proteomes" id="UP000243876">
    <property type="component" value="Unassembled WGS sequence"/>
</dbReference>
<dbReference type="GO" id="GO:0000976">
    <property type="term" value="F:transcription cis-regulatory region binding"/>
    <property type="evidence" value="ECO:0007669"/>
    <property type="project" value="InterPro"/>
</dbReference>
<comment type="subcellular location">
    <subcellularLocation>
        <location evidence="1">Nucleus</location>
    </subcellularLocation>
</comment>
<dbReference type="SMART" id="SM00338">
    <property type="entry name" value="BRLZ"/>
    <property type="match status" value="1"/>
</dbReference>
<evidence type="ECO:0000259" key="4">
    <source>
        <dbReference type="PROSITE" id="PS50217"/>
    </source>
</evidence>
<feature type="region of interest" description="Disordered" evidence="3">
    <location>
        <begin position="1"/>
        <end position="87"/>
    </location>
</feature>
<keyword evidence="6" id="KW-1185">Reference proteome</keyword>
<dbReference type="InterPro" id="IPR050936">
    <property type="entry name" value="AP-1-like"/>
</dbReference>
<feature type="non-terminal residue" evidence="5">
    <location>
        <position position="1"/>
    </location>
</feature>
<gene>
    <name evidence="5" type="primary">SPOSA6832_04384</name>
</gene>
<evidence type="ECO:0000256" key="2">
    <source>
        <dbReference type="ARBA" id="ARBA00023242"/>
    </source>
</evidence>
<protein>
    <submittedName>
        <fullName evidence="5">SPOSA6832_04384-mRNA-1:cds</fullName>
    </submittedName>
</protein>
<dbReference type="PROSITE" id="PS00036">
    <property type="entry name" value="BZIP_BASIC"/>
    <property type="match status" value="1"/>
</dbReference>
<dbReference type="SUPFAM" id="SSF57959">
    <property type="entry name" value="Leucine zipper domain"/>
    <property type="match status" value="1"/>
</dbReference>
<dbReference type="InterPro" id="IPR004827">
    <property type="entry name" value="bZIP"/>
</dbReference>
<evidence type="ECO:0000313" key="5">
    <source>
        <dbReference type="EMBL" id="CEQ42566.1"/>
    </source>
</evidence>
<name>A0A0D6ERZ4_SPOSA</name>
<keyword evidence="2" id="KW-0539">Nucleus</keyword>
<dbReference type="PANTHER" id="PTHR40621:SF6">
    <property type="entry name" value="AP-1-LIKE TRANSCRIPTION FACTOR YAP1-RELATED"/>
    <property type="match status" value="1"/>
</dbReference>
<feature type="compositionally biased region" description="Low complexity" evidence="3">
    <location>
        <begin position="1"/>
        <end position="15"/>
    </location>
</feature>
<dbReference type="InterPro" id="IPR046347">
    <property type="entry name" value="bZIP_sf"/>
</dbReference>
<feature type="compositionally biased region" description="Low complexity" evidence="3">
    <location>
        <begin position="150"/>
        <end position="178"/>
    </location>
</feature>
<evidence type="ECO:0000313" key="6">
    <source>
        <dbReference type="Proteomes" id="UP000243876"/>
    </source>
</evidence>
<feature type="compositionally biased region" description="Polar residues" evidence="3">
    <location>
        <begin position="199"/>
        <end position="217"/>
    </location>
</feature>
<dbReference type="GO" id="GO:0090575">
    <property type="term" value="C:RNA polymerase II transcription regulator complex"/>
    <property type="evidence" value="ECO:0007669"/>
    <property type="project" value="TreeGrafter"/>
</dbReference>
<organism evidence="5 6">
    <name type="scientific">Sporidiobolus salmonicolor</name>
    <name type="common">Yeast-like fungus</name>
    <name type="synonym">Sporobolomyces salmonicolor</name>
    <dbReference type="NCBI Taxonomy" id="5005"/>
    <lineage>
        <taxon>Eukaryota</taxon>
        <taxon>Fungi</taxon>
        <taxon>Dikarya</taxon>
        <taxon>Basidiomycota</taxon>
        <taxon>Pucciniomycotina</taxon>
        <taxon>Microbotryomycetes</taxon>
        <taxon>Sporidiobolales</taxon>
        <taxon>Sporidiobolaceae</taxon>
        <taxon>Sporobolomyces</taxon>
    </lineage>
</organism>
<evidence type="ECO:0000256" key="3">
    <source>
        <dbReference type="SAM" id="MobiDB-lite"/>
    </source>
</evidence>
<dbReference type="CDD" id="cd14688">
    <property type="entry name" value="bZIP_YAP"/>
    <property type="match status" value="1"/>
</dbReference>
<reference evidence="6" key="1">
    <citation type="submission" date="2015-02" db="EMBL/GenBank/DDBJ databases">
        <authorList>
            <person name="Gon?alves P."/>
        </authorList>
    </citation>
    <scope>NUCLEOTIDE SEQUENCE [LARGE SCALE GENOMIC DNA]</scope>
</reference>
<dbReference type="AlphaFoldDB" id="A0A0D6ERZ4"/>